<feature type="signal peptide" evidence="1">
    <location>
        <begin position="1"/>
        <end position="32"/>
    </location>
</feature>
<dbReference type="Proteomes" id="UP000298763">
    <property type="component" value="Chromosome"/>
</dbReference>
<dbReference type="Proteomes" id="UP000584325">
    <property type="component" value="Unassembled WGS sequence"/>
</dbReference>
<proteinExistence type="predicted"/>
<sequence>MFFDLHNPRANMRNICRSIVLAVLLPGLNALAADSTKELSWSSVKLEGAHLQLVSPKDKDSSSDLFFGKSGILTITSCSKDTCVGPVTAWKIENNRLKTGYKPDEGSALINVTADKLTLREPSGKLVVYAIKSRR</sequence>
<keyword evidence="4" id="KW-1185">Reference proteome</keyword>
<dbReference type="AlphaFoldDB" id="A0A4P8HMQ5"/>
<reference evidence="2 5" key="2">
    <citation type="submission" date="2020-08" db="EMBL/GenBank/DDBJ databases">
        <title>Genomic Encyclopedia of Type Strains, Phase III (KMG-III): the genomes of soil and plant-associated and newly described type strains.</title>
        <authorList>
            <person name="Whitman W."/>
        </authorList>
    </citation>
    <scope>NUCLEOTIDE SEQUENCE [LARGE SCALE GENOMIC DNA]</scope>
    <source>
        <strain evidence="2 5">CECT 7753</strain>
    </source>
</reference>
<evidence type="ECO:0008006" key="6">
    <source>
        <dbReference type="Google" id="ProtNLM"/>
    </source>
</evidence>
<evidence type="ECO:0000313" key="2">
    <source>
        <dbReference type="EMBL" id="MBB3219446.1"/>
    </source>
</evidence>
<dbReference type="EMBL" id="JACHXS010000001">
    <property type="protein sequence ID" value="MBB3219446.1"/>
    <property type="molecule type" value="Genomic_DNA"/>
</dbReference>
<protein>
    <recommendedName>
        <fullName evidence="6">Lipocalin-like domain-containing protein</fullName>
    </recommendedName>
</protein>
<gene>
    <name evidence="3" type="ORF">FCL38_03185</name>
    <name evidence="2" type="ORF">FHS02_000233</name>
</gene>
<dbReference type="OrthoDB" id="9843442at2"/>
<evidence type="ECO:0000313" key="4">
    <source>
        <dbReference type="Proteomes" id="UP000298763"/>
    </source>
</evidence>
<accession>A0A4P8HMQ5</accession>
<name>A0A4P8HMQ5_9BURK</name>
<reference evidence="3 4" key="1">
    <citation type="submission" date="2019-05" db="EMBL/GenBank/DDBJ databases">
        <title>Draft Genome Sequences of Six Type Strains of the Genus Massilia.</title>
        <authorList>
            <person name="Miess H."/>
            <person name="Frediansyhah A."/>
            <person name="Gross H."/>
        </authorList>
    </citation>
    <scope>NUCLEOTIDE SEQUENCE [LARGE SCALE GENOMIC DNA]</scope>
    <source>
        <strain evidence="3 4">DSMZ 26121</strain>
    </source>
</reference>
<feature type="chain" id="PRO_5044607235" description="Lipocalin-like domain-containing protein" evidence="1">
    <location>
        <begin position="33"/>
        <end position="135"/>
    </location>
</feature>
<dbReference type="EMBL" id="CP040017">
    <property type="protein sequence ID" value="QCP09535.1"/>
    <property type="molecule type" value="Genomic_DNA"/>
</dbReference>
<evidence type="ECO:0000313" key="3">
    <source>
        <dbReference type="EMBL" id="QCP09535.1"/>
    </source>
</evidence>
<dbReference type="RefSeq" id="WP_137312422.1">
    <property type="nucleotide sequence ID" value="NZ_CP040017.1"/>
</dbReference>
<organism evidence="2 5">
    <name type="scientific">Pseudoduganella umbonata</name>
    <dbReference type="NCBI Taxonomy" id="864828"/>
    <lineage>
        <taxon>Bacteria</taxon>
        <taxon>Pseudomonadati</taxon>
        <taxon>Pseudomonadota</taxon>
        <taxon>Betaproteobacteria</taxon>
        <taxon>Burkholderiales</taxon>
        <taxon>Oxalobacteraceae</taxon>
        <taxon>Telluria group</taxon>
        <taxon>Pseudoduganella</taxon>
    </lineage>
</organism>
<evidence type="ECO:0000256" key="1">
    <source>
        <dbReference type="SAM" id="SignalP"/>
    </source>
</evidence>
<keyword evidence="1" id="KW-0732">Signal</keyword>
<evidence type="ECO:0000313" key="5">
    <source>
        <dbReference type="Proteomes" id="UP000584325"/>
    </source>
</evidence>